<evidence type="ECO:0000313" key="3">
    <source>
        <dbReference type="Proteomes" id="UP000001471"/>
    </source>
</evidence>
<dbReference type="AlphaFoldDB" id="B2VV03"/>
<evidence type="ECO:0000256" key="1">
    <source>
        <dbReference type="SAM" id="MobiDB-lite"/>
    </source>
</evidence>
<dbReference type="EMBL" id="DS231615">
    <property type="protein sequence ID" value="EDU41624.1"/>
    <property type="molecule type" value="Genomic_DNA"/>
</dbReference>
<organism evidence="2 3">
    <name type="scientific">Pyrenophora tritici-repentis (strain Pt-1C-BFP)</name>
    <name type="common">Wheat tan spot fungus</name>
    <name type="synonym">Drechslera tritici-repentis</name>
    <dbReference type="NCBI Taxonomy" id="426418"/>
    <lineage>
        <taxon>Eukaryota</taxon>
        <taxon>Fungi</taxon>
        <taxon>Dikarya</taxon>
        <taxon>Ascomycota</taxon>
        <taxon>Pezizomycotina</taxon>
        <taxon>Dothideomycetes</taxon>
        <taxon>Pleosporomycetidae</taxon>
        <taxon>Pleosporales</taxon>
        <taxon>Pleosporineae</taxon>
        <taxon>Pleosporaceae</taxon>
        <taxon>Pyrenophora</taxon>
    </lineage>
</organism>
<protein>
    <submittedName>
        <fullName evidence="2">Uncharacterized protein</fullName>
    </submittedName>
</protein>
<sequence>MVMGHMPEAGPRSDRPRSGETGTFADRRFDTQYPWDSRYALGGHCMLPAW</sequence>
<reference evidence="3" key="1">
    <citation type="journal article" date="2013" name="G3 (Bethesda)">
        <title>Comparative genomics of a plant-pathogenic fungus, Pyrenophora tritici-repentis, reveals transduplication and the impact of repeat elements on pathogenicity and population divergence.</title>
        <authorList>
            <person name="Manning V.A."/>
            <person name="Pandelova I."/>
            <person name="Dhillon B."/>
            <person name="Wilhelm L.J."/>
            <person name="Goodwin S.B."/>
            <person name="Berlin A.M."/>
            <person name="Figueroa M."/>
            <person name="Freitag M."/>
            <person name="Hane J.K."/>
            <person name="Henrissat B."/>
            <person name="Holman W.H."/>
            <person name="Kodira C.D."/>
            <person name="Martin J."/>
            <person name="Oliver R.P."/>
            <person name="Robbertse B."/>
            <person name="Schackwitz W."/>
            <person name="Schwartz D.C."/>
            <person name="Spatafora J.W."/>
            <person name="Turgeon B.G."/>
            <person name="Yandava C."/>
            <person name="Young S."/>
            <person name="Zhou S."/>
            <person name="Zeng Q."/>
            <person name="Grigoriev I.V."/>
            <person name="Ma L.-J."/>
            <person name="Ciuffetti L.M."/>
        </authorList>
    </citation>
    <scope>NUCLEOTIDE SEQUENCE [LARGE SCALE GENOMIC DNA]</scope>
    <source>
        <strain evidence="3">Pt-1C-BFP</strain>
    </source>
</reference>
<accession>B2VV03</accession>
<dbReference type="HOGENOM" id="CLU_3125702_0_0_1"/>
<proteinExistence type="predicted"/>
<feature type="region of interest" description="Disordered" evidence="1">
    <location>
        <begin position="1"/>
        <end position="25"/>
    </location>
</feature>
<dbReference type="InParanoid" id="B2VV03"/>
<dbReference type="Proteomes" id="UP000001471">
    <property type="component" value="Unassembled WGS sequence"/>
</dbReference>
<name>B2VV03_PYRTR</name>
<evidence type="ECO:0000313" key="2">
    <source>
        <dbReference type="EMBL" id="EDU41624.1"/>
    </source>
</evidence>
<gene>
    <name evidence="2" type="ORF">PTRG_02186</name>
</gene>